<dbReference type="GO" id="GO:0019005">
    <property type="term" value="C:SCF ubiquitin ligase complex"/>
    <property type="evidence" value="ECO:0007669"/>
    <property type="project" value="TreeGrafter"/>
</dbReference>
<protein>
    <recommendedName>
        <fullName evidence="1">F-box domain-containing protein</fullName>
    </recommendedName>
</protein>
<dbReference type="Gene3D" id="3.80.10.10">
    <property type="entry name" value="Ribonuclease Inhibitor"/>
    <property type="match status" value="2"/>
</dbReference>
<dbReference type="AlphaFoldDB" id="W9Y9E2"/>
<dbReference type="RefSeq" id="XP_007725713.1">
    <property type="nucleotide sequence ID" value="XM_007727523.1"/>
</dbReference>
<dbReference type="PANTHER" id="PTHR13318">
    <property type="entry name" value="PARTNER OF PAIRED, ISOFORM B-RELATED"/>
    <property type="match status" value="1"/>
</dbReference>
<name>W9Y9E2_9EURO</name>
<dbReference type="Gene3D" id="1.20.1280.50">
    <property type="match status" value="1"/>
</dbReference>
<dbReference type="GeneID" id="19161512"/>
<dbReference type="Proteomes" id="UP000019484">
    <property type="component" value="Unassembled WGS sequence"/>
</dbReference>
<reference evidence="2 3" key="1">
    <citation type="submission" date="2013-03" db="EMBL/GenBank/DDBJ databases">
        <title>The Genome Sequence of Capronia coronata CBS 617.96.</title>
        <authorList>
            <consortium name="The Broad Institute Genomics Platform"/>
            <person name="Cuomo C."/>
            <person name="de Hoog S."/>
            <person name="Gorbushina A."/>
            <person name="Walker B."/>
            <person name="Young S.K."/>
            <person name="Zeng Q."/>
            <person name="Gargeya S."/>
            <person name="Fitzgerald M."/>
            <person name="Haas B."/>
            <person name="Abouelleil A."/>
            <person name="Allen A.W."/>
            <person name="Alvarado L."/>
            <person name="Arachchi H.M."/>
            <person name="Berlin A.M."/>
            <person name="Chapman S.B."/>
            <person name="Gainer-Dewar J."/>
            <person name="Goldberg J."/>
            <person name="Griggs A."/>
            <person name="Gujja S."/>
            <person name="Hansen M."/>
            <person name="Howarth C."/>
            <person name="Imamovic A."/>
            <person name="Ireland A."/>
            <person name="Larimer J."/>
            <person name="McCowan C."/>
            <person name="Murphy C."/>
            <person name="Pearson M."/>
            <person name="Poon T.W."/>
            <person name="Priest M."/>
            <person name="Roberts A."/>
            <person name="Saif S."/>
            <person name="Shea T."/>
            <person name="Sisk P."/>
            <person name="Sykes S."/>
            <person name="Wortman J."/>
            <person name="Nusbaum C."/>
            <person name="Birren B."/>
        </authorList>
    </citation>
    <scope>NUCLEOTIDE SEQUENCE [LARGE SCALE GENOMIC DNA]</scope>
    <source>
        <strain evidence="2 3">CBS 617.96</strain>
    </source>
</reference>
<dbReference type="HOGENOM" id="CLU_024395_0_1_1"/>
<comment type="caution">
    <text evidence="2">The sequence shown here is derived from an EMBL/GenBank/DDBJ whole genome shotgun (WGS) entry which is preliminary data.</text>
</comment>
<dbReference type="InterPro" id="IPR032675">
    <property type="entry name" value="LRR_dom_sf"/>
</dbReference>
<dbReference type="InterPro" id="IPR036047">
    <property type="entry name" value="F-box-like_dom_sf"/>
</dbReference>
<dbReference type="Pfam" id="PF00646">
    <property type="entry name" value="F-box"/>
    <property type="match status" value="1"/>
</dbReference>
<sequence length="587" mass="66826">MAPGARPVATDSVSELIKKCQKAASSKQYNVALDIANTAVQAFERDRSVSLQTRVTLLDLRTALHIRIEAYDQASKDAKMMIRLDRADGRGYIRCGQIERRKGNRTMAVTFYEHGIKHVAASDQYSQLIAKELAAVKDELRVMTLLSKAKDPMTTLPLEVVEIILSNVPYKQHVQMLRVCKAWNRLLCSMSPLTDTLAFPDAKRPVTPKMLHTALKRLREPRRISSRHVTAASSEILARHLQFWHRLPELQHLEIDDKWIPISDLPLSRYGLRSIIFGAETAISFDLVPAILKDCPNLEIAQFKHVTGSRRGETYLDRKSLQLQSENLQVLNIDVHAPMVVEFEHTMLFSGLPSLKSLSCMGLSCFEGSVATKTVDLRHMKQLEKLELERCTMPLIMLPPSLRKLRFTEIIFEEDSLQSSRLALPRRPRPEYTQLENLESLVVYDCPVYPMFIQYPAKTTAPGRLEEFIISTSEDAVPIYRVLFHTGWSRGFKRVHVKGGCVEDIDHEMFLEHCPALEELCLDSAKITGVFITGLLRANPPKLRKITLKNCEQVSSDVVPWAKPRGVEVRLIRGGQELRGRRVRYWD</sequence>
<dbReference type="SUPFAM" id="SSF48452">
    <property type="entry name" value="TPR-like"/>
    <property type="match status" value="1"/>
</dbReference>
<feature type="domain" description="F-box" evidence="1">
    <location>
        <begin position="150"/>
        <end position="197"/>
    </location>
</feature>
<dbReference type="EMBL" id="AMWN01000005">
    <property type="protein sequence ID" value="EXJ86275.1"/>
    <property type="molecule type" value="Genomic_DNA"/>
</dbReference>
<dbReference type="PROSITE" id="PS50181">
    <property type="entry name" value="FBOX"/>
    <property type="match status" value="1"/>
</dbReference>
<evidence type="ECO:0000313" key="2">
    <source>
        <dbReference type="EMBL" id="EXJ86275.1"/>
    </source>
</evidence>
<accession>W9Y9E2</accession>
<keyword evidence="3" id="KW-1185">Reference proteome</keyword>
<dbReference type="SMART" id="SM00256">
    <property type="entry name" value="FBOX"/>
    <property type="match status" value="1"/>
</dbReference>
<dbReference type="STRING" id="1182541.W9Y9E2"/>
<evidence type="ECO:0000313" key="3">
    <source>
        <dbReference type="Proteomes" id="UP000019484"/>
    </source>
</evidence>
<proteinExistence type="predicted"/>
<dbReference type="eggNOG" id="ENOG502SA77">
    <property type="taxonomic scope" value="Eukaryota"/>
</dbReference>
<dbReference type="SUPFAM" id="SSF52047">
    <property type="entry name" value="RNI-like"/>
    <property type="match status" value="1"/>
</dbReference>
<dbReference type="OrthoDB" id="629492at2759"/>
<dbReference type="SUPFAM" id="SSF81383">
    <property type="entry name" value="F-box domain"/>
    <property type="match status" value="1"/>
</dbReference>
<dbReference type="InterPro" id="IPR001810">
    <property type="entry name" value="F-box_dom"/>
</dbReference>
<gene>
    <name evidence="2" type="ORF">A1O1_06645</name>
</gene>
<dbReference type="GO" id="GO:0031146">
    <property type="term" value="P:SCF-dependent proteasomal ubiquitin-dependent protein catabolic process"/>
    <property type="evidence" value="ECO:0007669"/>
    <property type="project" value="TreeGrafter"/>
</dbReference>
<evidence type="ECO:0000259" key="1">
    <source>
        <dbReference type="PROSITE" id="PS50181"/>
    </source>
</evidence>
<organism evidence="2 3">
    <name type="scientific">Capronia coronata CBS 617.96</name>
    <dbReference type="NCBI Taxonomy" id="1182541"/>
    <lineage>
        <taxon>Eukaryota</taxon>
        <taxon>Fungi</taxon>
        <taxon>Dikarya</taxon>
        <taxon>Ascomycota</taxon>
        <taxon>Pezizomycotina</taxon>
        <taxon>Eurotiomycetes</taxon>
        <taxon>Chaetothyriomycetidae</taxon>
        <taxon>Chaetothyriales</taxon>
        <taxon>Herpotrichiellaceae</taxon>
        <taxon>Capronia</taxon>
    </lineage>
</organism>
<dbReference type="InterPro" id="IPR011990">
    <property type="entry name" value="TPR-like_helical_dom_sf"/>
</dbReference>
<dbReference type="Gene3D" id="1.25.40.10">
    <property type="entry name" value="Tetratricopeptide repeat domain"/>
    <property type="match status" value="1"/>
</dbReference>